<evidence type="ECO:0000313" key="1">
    <source>
        <dbReference type="EnsemblPlants" id="AVESA.00010b.r2.4DG0785930.1.CDS.1"/>
    </source>
</evidence>
<evidence type="ECO:0000313" key="2">
    <source>
        <dbReference type="Proteomes" id="UP001732700"/>
    </source>
</evidence>
<dbReference type="Proteomes" id="UP001732700">
    <property type="component" value="Chromosome 4D"/>
</dbReference>
<protein>
    <submittedName>
        <fullName evidence="1">Uncharacterized protein</fullName>
    </submittedName>
</protein>
<dbReference type="EnsemblPlants" id="AVESA.00010b.r2.4DG0785930.1">
    <property type="protein sequence ID" value="AVESA.00010b.r2.4DG0785930.1.CDS.1"/>
    <property type="gene ID" value="AVESA.00010b.r2.4DG0785930"/>
</dbReference>
<keyword evidence="2" id="KW-1185">Reference proteome</keyword>
<accession>A0ACD5XK26</accession>
<name>A0ACD5XK26_AVESA</name>
<reference evidence="1" key="1">
    <citation type="submission" date="2021-05" db="EMBL/GenBank/DDBJ databases">
        <authorList>
            <person name="Scholz U."/>
            <person name="Mascher M."/>
            <person name="Fiebig A."/>
        </authorList>
    </citation>
    <scope>NUCLEOTIDE SEQUENCE [LARGE SCALE GENOMIC DNA]</scope>
</reference>
<proteinExistence type="predicted"/>
<sequence length="397" mass="43901">MDGDRQAPAAASVTEVLGDDDLLREILIRLGFPNYLVRAALVSKRWLLHASDPAFLRRFRDRHPPRLLGFCAGYPSHYRFVPLPQTPELAALSRRAASSFDDACSFALNDTEIMHCRNGRLITMFWYSGRHSLLSPLLAGEPAAVVPQAPRPLLEEGTLERFTEIFLPEDGGRDGITWVDLWRIGQKISVDVYVLGPGGWGVPATTATELGFPYPTTFFHKMLPPVHGKVFMVTSIGYTLGLDLATATFFALELPVGVGNTSYMLSCAEDSGIYLVSTDGFQLNVWLHRMTTGHDGGAGGWLPVDTFCVREACARLAGHNWVSRDGDYIDVAAVGDNAEFVFLDHRASGIVLYVHLRSRVVEKVFDRQLDSDYIPFSSSQIIPLMMIWPPIFPALSG</sequence>
<reference evidence="1" key="2">
    <citation type="submission" date="2025-09" db="UniProtKB">
        <authorList>
            <consortium name="EnsemblPlants"/>
        </authorList>
    </citation>
    <scope>IDENTIFICATION</scope>
</reference>
<organism evidence="1 2">
    <name type="scientific">Avena sativa</name>
    <name type="common">Oat</name>
    <dbReference type="NCBI Taxonomy" id="4498"/>
    <lineage>
        <taxon>Eukaryota</taxon>
        <taxon>Viridiplantae</taxon>
        <taxon>Streptophyta</taxon>
        <taxon>Embryophyta</taxon>
        <taxon>Tracheophyta</taxon>
        <taxon>Spermatophyta</taxon>
        <taxon>Magnoliopsida</taxon>
        <taxon>Liliopsida</taxon>
        <taxon>Poales</taxon>
        <taxon>Poaceae</taxon>
        <taxon>BOP clade</taxon>
        <taxon>Pooideae</taxon>
        <taxon>Poodae</taxon>
        <taxon>Poeae</taxon>
        <taxon>Poeae Chloroplast Group 1 (Aveneae type)</taxon>
        <taxon>Aveninae</taxon>
        <taxon>Avena</taxon>
    </lineage>
</organism>